<dbReference type="GO" id="GO:0016020">
    <property type="term" value="C:membrane"/>
    <property type="evidence" value="ECO:0007669"/>
    <property type="project" value="UniProtKB-SubCell"/>
</dbReference>
<dbReference type="PANTHER" id="PTHR21461:SF69">
    <property type="entry name" value="GLYCOSYLTRANSFERASE FAMILY 92 PROTEIN"/>
    <property type="match status" value="1"/>
</dbReference>
<evidence type="ECO:0000313" key="11">
    <source>
        <dbReference type="Proteomes" id="UP000663882"/>
    </source>
</evidence>
<protein>
    <recommendedName>
        <fullName evidence="8">Glycosyltransferase family 92 protein</fullName>
        <ecNumber evidence="8">2.4.1.-</ecNumber>
    </recommendedName>
</protein>
<dbReference type="OrthoDB" id="10004529at2759"/>
<keyword evidence="4 8" id="KW-0808">Transferase</keyword>
<dbReference type="Pfam" id="PF01697">
    <property type="entry name" value="Glyco_transf_92"/>
    <property type="match status" value="1"/>
</dbReference>
<name>A0A814XHE4_9BILA</name>
<dbReference type="GO" id="GO:0016757">
    <property type="term" value="F:glycosyltransferase activity"/>
    <property type="evidence" value="ECO:0007669"/>
    <property type="project" value="UniProtKB-UniRule"/>
</dbReference>
<evidence type="ECO:0000313" key="10">
    <source>
        <dbReference type="EMBL" id="CAF3756175.1"/>
    </source>
</evidence>
<dbReference type="EMBL" id="CAJOAX010001917">
    <property type="protein sequence ID" value="CAF3756175.1"/>
    <property type="molecule type" value="Genomic_DNA"/>
</dbReference>
<evidence type="ECO:0000256" key="5">
    <source>
        <dbReference type="ARBA" id="ARBA00022692"/>
    </source>
</evidence>
<accession>A0A814XHE4</accession>
<dbReference type="EC" id="2.4.1.-" evidence="8"/>
<evidence type="ECO:0000256" key="4">
    <source>
        <dbReference type="ARBA" id="ARBA00022679"/>
    </source>
</evidence>
<comment type="subcellular location">
    <subcellularLocation>
        <location evidence="1">Membrane</location>
        <topology evidence="1">Single-pass membrane protein</topology>
    </subcellularLocation>
</comment>
<evidence type="ECO:0000256" key="8">
    <source>
        <dbReference type="RuleBase" id="RU366017"/>
    </source>
</evidence>
<proteinExistence type="inferred from homology"/>
<dbReference type="InterPro" id="IPR008166">
    <property type="entry name" value="Glyco_transf_92"/>
</dbReference>
<comment type="similarity">
    <text evidence="2 8">Belongs to the glycosyltransferase 92 family.</text>
</comment>
<keyword evidence="5" id="KW-0812">Transmembrane</keyword>
<dbReference type="AlphaFoldDB" id="A0A814XHE4"/>
<keyword evidence="6" id="KW-1133">Transmembrane helix</keyword>
<comment type="caution">
    <text evidence="9">The sequence shown here is derived from an EMBL/GenBank/DDBJ whole genome shotgun (WGS) entry which is preliminary data.</text>
</comment>
<sequence length="286" mass="33957">MIKHENENSKTFSTSTSKQIRVYRRPEHAISIYTMIRNKRNEIIDWIEYHRMIGIEHFYLYDHLSEDQIDIFLKYYLDQNIVTIIKWPFRPIENQHWNMIQSASMNHALKNFGPFNKWMGYFDIDEYFQLNSINEQLILSKTKSLDQLLDQSFPETKFPGGVQFYNCPISCFLSQNEILSSRHLNIFQKCNSIVEPQDCSTRTKLFIRPQNVPLMQNIHALEHGIIFSARNGLSNFGQFRHYHYGIVGAKGDQRGKFDNSMDKFIVNLTQRISLFYRTHCSEPKIH</sequence>
<dbReference type="EMBL" id="CAJNOO010001890">
    <property type="protein sequence ID" value="CAF1211144.1"/>
    <property type="molecule type" value="Genomic_DNA"/>
</dbReference>
<evidence type="ECO:0000256" key="6">
    <source>
        <dbReference type="ARBA" id="ARBA00022989"/>
    </source>
</evidence>
<keyword evidence="7" id="KW-0472">Membrane</keyword>
<evidence type="ECO:0000256" key="3">
    <source>
        <dbReference type="ARBA" id="ARBA00022676"/>
    </source>
</evidence>
<dbReference type="Proteomes" id="UP000663882">
    <property type="component" value="Unassembled WGS sequence"/>
</dbReference>
<evidence type="ECO:0000256" key="2">
    <source>
        <dbReference type="ARBA" id="ARBA00007647"/>
    </source>
</evidence>
<evidence type="ECO:0000256" key="7">
    <source>
        <dbReference type="ARBA" id="ARBA00023136"/>
    </source>
</evidence>
<gene>
    <name evidence="10" type="ORF">OTI717_LOCUS15857</name>
    <name evidence="9" type="ORF">RFH988_LOCUS25133</name>
</gene>
<dbReference type="PANTHER" id="PTHR21461">
    <property type="entry name" value="GLYCOSYLTRANSFERASE FAMILY 92 PROTEIN"/>
    <property type="match status" value="1"/>
</dbReference>
<organism evidence="9 11">
    <name type="scientific">Rotaria sordida</name>
    <dbReference type="NCBI Taxonomy" id="392033"/>
    <lineage>
        <taxon>Eukaryota</taxon>
        <taxon>Metazoa</taxon>
        <taxon>Spiralia</taxon>
        <taxon>Gnathifera</taxon>
        <taxon>Rotifera</taxon>
        <taxon>Eurotatoria</taxon>
        <taxon>Bdelloidea</taxon>
        <taxon>Philodinida</taxon>
        <taxon>Philodinidae</taxon>
        <taxon>Rotaria</taxon>
    </lineage>
</organism>
<evidence type="ECO:0000256" key="1">
    <source>
        <dbReference type="ARBA" id="ARBA00004167"/>
    </source>
</evidence>
<evidence type="ECO:0000313" key="9">
    <source>
        <dbReference type="EMBL" id="CAF1211144.1"/>
    </source>
</evidence>
<reference evidence="9" key="1">
    <citation type="submission" date="2021-02" db="EMBL/GenBank/DDBJ databases">
        <authorList>
            <person name="Nowell W R."/>
        </authorList>
    </citation>
    <scope>NUCLEOTIDE SEQUENCE</scope>
</reference>
<dbReference type="Proteomes" id="UP000663823">
    <property type="component" value="Unassembled WGS sequence"/>
</dbReference>
<dbReference type="GO" id="GO:0005737">
    <property type="term" value="C:cytoplasm"/>
    <property type="evidence" value="ECO:0007669"/>
    <property type="project" value="TreeGrafter"/>
</dbReference>
<keyword evidence="3 8" id="KW-0328">Glycosyltransferase</keyword>